<protein>
    <submittedName>
        <fullName evidence="2">Uncharacterized protein</fullName>
    </submittedName>
</protein>
<dbReference type="OrthoDB" id="10388483at2759"/>
<evidence type="ECO:0000256" key="1">
    <source>
        <dbReference type="SAM" id="MobiDB-lite"/>
    </source>
</evidence>
<feature type="compositionally biased region" description="Basic and acidic residues" evidence="1">
    <location>
        <begin position="22"/>
        <end position="34"/>
    </location>
</feature>
<evidence type="ECO:0000313" key="2">
    <source>
        <dbReference type="EMBL" id="CZR67886.1"/>
    </source>
</evidence>
<dbReference type="AlphaFoldDB" id="A0A1L7XS55"/>
<proteinExistence type="predicted"/>
<gene>
    <name evidence="2" type="ORF">PAC_17785</name>
</gene>
<organism evidence="2 3">
    <name type="scientific">Phialocephala subalpina</name>
    <dbReference type="NCBI Taxonomy" id="576137"/>
    <lineage>
        <taxon>Eukaryota</taxon>
        <taxon>Fungi</taxon>
        <taxon>Dikarya</taxon>
        <taxon>Ascomycota</taxon>
        <taxon>Pezizomycotina</taxon>
        <taxon>Leotiomycetes</taxon>
        <taxon>Helotiales</taxon>
        <taxon>Mollisiaceae</taxon>
        <taxon>Phialocephala</taxon>
        <taxon>Phialocephala fortinii species complex</taxon>
    </lineage>
</organism>
<feature type="region of interest" description="Disordered" evidence="1">
    <location>
        <begin position="1"/>
        <end position="115"/>
    </location>
</feature>
<dbReference type="Proteomes" id="UP000184330">
    <property type="component" value="Unassembled WGS sequence"/>
</dbReference>
<dbReference type="EMBL" id="FJOG01000048">
    <property type="protein sequence ID" value="CZR67886.1"/>
    <property type="molecule type" value="Genomic_DNA"/>
</dbReference>
<reference evidence="2 3" key="1">
    <citation type="submission" date="2016-03" db="EMBL/GenBank/DDBJ databases">
        <authorList>
            <person name="Ploux O."/>
        </authorList>
    </citation>
    <scope>NUCLEOTIDE SEQUENCE [LARGE SCALE GENOMIC DNA]</scope>
    <source>
        <strain evidence="2 3">UAMH 11012</strain>
    </source>
</reference>
<sequence length="115" mass="12082">MGSCFSSSRREQTQTPSADLAPKSDAHELAKKDLPQQGTSQQVDGATPAATSEEPAFDPFSSEHDTTGPRKPSAFELASASYAPATTFTGPEGKKDELPAITDEAEEEESAAGKH</sequence>
<feature type="compositionally biased region" description="Acidic residues" evidence="1">
    <location>
        <begin position="103"/>
        <end position="115"/>
    </location>
</feature>
<feature type="compositionally biased region" description="Polar residues" evidence="1">
    <location>
        <begin position="1"/>
        <end position="17"/>
    </location>
</feature>
<evidence type="ECO:0000313" key="3">
    <source>
        <dbReference type="Proteomes" id="UP000184330"/>
    </source>
</evidence>
<keyword evidence="3" id="KW-1185">Reference proteome</keyword>
<name>A0A1L7XS55_9HELO</name>
<accession>A0A1L7XS55</accession>